<sequence length="68" mass="8271">MLHLQENFILRISFAVIRNNCIFAPRQHGGARKLTSKPLFMLFLLVVLLIKKWRQKHFRRNYLYTNQK</sequence>
<accession>A0A327VZ95</accession>
<organism evidence="2 3">
    <name type="scientific">Chitinophaga dinghuensis</name>
    <dbReference type="NCBI Taxonomy" id="1539050"/>
    <lineage>
        <taxon>Bacteria</taxon>
        <taxon>Pseudomonadati</taxon>
        <taxon>Bacteroidota</taxon>
        <taxon>Chitinophagia</taxon>
        <taxon>Chitinophagales</taxon>
        <taxon>Chitinophagaceae</taxon>
        <taxon>Chitinophaga</taxon>
    </lineage>
</organism>
<keyword evidence="1" id="KW-0812">Transmembrane</keyword>
<dbReference type="Proteomes" id="UP000249819">
    <property type="component" value="Unassembled WGS sequence"/>
</dbReference>
<keyword evidence="1" id="KW-1133">Transmembrane helix</keyword>
<name>A0A327VZ95_9BACT</name>
<gene>
    <name evidence="2" type="ORF">CLV59_105385</name>
</gene>
<dbReference type="RefSeq" id="WP_111593278.1">
    <property type="nucleotide sequence ID" value="NZ_QLMA01000005.1"/>
</dbReference>
<evidence type="ECO:0000313" key="3">
    <source>
        <dbReference type="Proteomes" id="UP000249819"/>
    </source>
</evidence>
<reference evidence="2 3" key="1">
    <citation type="submission" date="2018-06" db="EMBL/GenBank/DDBJ databases">
        <title>Genomic Encyclopedia of Archaeal and Bacterial Type Strains, Phase II (KMG-II): from individual species to whole genera.</title>
        <authorList>
            <person name="Goeker M."/>
        </authorList>
    </citation>
    <scope>NUCLEOTIDE SEQUENCE [LARGE SCALE GENOMIC DNA]</scope>
    <source>
        <strain evidence="2 3">DSM 29821</strain>
    </source>
</reference>
<evidence type="ECO:0000313" key="2">
    <source>
        <dbReference type="EMBL" id="RAJ80276.1"/>
    </source>
</evidence>
<evidence type="ECO:0000256" key="1">
    <source>
        <dbReference type="SAM" id="Phobius"/>
    </source>
</evidence>
<keyword evidence="1" id="KW-0472">Membrane</keyword>
<dbReference type="AlphaFoldDB" id="A0A327VZ95"/>
<comment type="caution">
    <text evidence="2">The sequence shown here is derived from an EMBL/GenBank/DDBJ whole genome shotgun (WGS) entry which is preliminary data.</text>
</comment>
<dbReference type="EMBL" id="QLMA01000005">
    <property type="protein sequence ID" value="RAJ80276.1"/>
    <property type="molecule type" value="Genomic_DNA"/>
</dbReference>
<protein>
    <submittedName>
        <fullName evidence="2">Uncharacterized protein</fullName>
    </submittedName>
</protein>
<proteinExistence type="predicted"/>
<feature type="transmembrane region" description="Helical" evidence="1">
    <location>
        <begin position="34"/>
        <end position="50"/>
    </location>
</feature>
<keyword evidence="3" id="KW-1185">Reference proteome</keyword>